<feature type="non-terminal residue" evidence="2">
    <location>
        <position position="92"/>
    </location>
</feature>
<feature type="non-terminal residue" evidence="2">
    <location>
        <position position="1"/>
    </location>
</feature>
<protein>
    <submittedName>
        <fullName evidence="2">Uncharacterized protein</fullName>
    </submittedName>
</protein>
<sequence length="92" mass="10016">EMSSSRRSFTRPYAGRTKVSSCEGSPSSSKSLTTAPSSSKKTDKVSEEERLKSITAGINQKRALKEKNMKKVHDVKPSSRKQNNTSPATKAA</sequence>
<feature type="region of interest" description="Disordered" evidence="1">
    <location>
        <begin position="1"/>
        <end position="92"/>
    </location>
</feature>
<dbReference type="Proteomes" id="UP001432322">
    <property type="component" value="Unassembled WGS sequence"/>
</dbReference>
<comment type="caution">
    <text evidence="2">The sequence shown here is derived from an EMBL/GenBank/DDBJ whole genome shotgun (WGS) entry which is preliminary data.</text>
</comment>
<organism evidence="2 3">
    <name type="scientific">Pristionchus fissidentatus</name>
    <dbReference type="NCBI Taxonomy" id="1538716"/>
    <lineage>
        <taxon>Eukaryota</taxon>
        <taxon>Metazoa</taxon>
        <taxon>Ecdysozoa</taxon>
        <taxon>Nematoda</taxon>
        <taxon>Chromadorea</taxon>
        <taxon>Rhabditida</taxon>
        <taxon>Rhabditina</taxon>
        <taxon>Diplogasteromorpha</taxon>
        <taxon>Diplogasteroidea</taxon>
        <taxon>Neodiplogasteridae</taxon>
        <taxon>Pristionchus</taxon>
    </lineage>
</organism>
<gene>
    <name evidence="2" type="ORF">PFISCL1PPCAC_20775</name>
</gene>
<dbReference type="AlphaFoldDB" id="A0AAV5WD90"/>
<name>A0AAV5WD90_9BILA</name>
<feature type="compositionally biased region" description="Basic and acidic residues" evidence="1">
    <location>
        <begin position="40"/>
        <end position="52"/>
    </location>
</feature>
<feature type="compositionally biased region" description="Basic and acidic residues" evidence="1">
    <location>
        <begin position="63"/>
        <end position="77"/>
    </location>
</feature>
<proteinExistence type="predicted"/>
<feature type="compositionally biased region" description="Low complexity" evidence="1">
    <location>
        <begin position="20"/>
        <end position="39"/>
    </location>
</feature>
<evidence type="ECO:0000313" key="3">
    <source>
        <dbReference type="Proteomes" id="UP001432322"/>
    </source>
</evidence>
<keyword evidence="3" id="KW-1185">Reference proteome</keyword>
<reference evidence="2" key="1">
    <citation type="submission" date="2023-10" db="EMBL/GenBank/DDBJ databases">
        <title>Genome assembly of Pristionchus species.</title>
        <authorList>
            <person name="Yoshida K."/>
            <person name="Sommer R.J."/>
        </authorList>
    </citation>
    <scope>NUCLEOTIDE SEQUENCE</scope>
    <source>
        <strain evidence="2">RS5133</strain>
    </source>
</reference>
<evidence type="ECO:0000256" key="1">
    <source>
        <dbReference type="SAM" id="MobiDB-lite"/>
    </source>
</evidence>
<dbReference type="EMBL" id="BTSY01000005">
    <property type="protein sequence ID" value="GMT29478.1"/>
    <property type="molecule type" value="Genomic_DNA"/>
</dbReference>
<accession>A0AAV5WD90</accession>
<evidence type="ECO:0000313" key="2">
    <source>
        <dbReference type="EMBL" id="GMT29478.1"/>
    </source>
</evidence>
<feature type="compositionally biased region" description="Polar residues" evidence="1">
    <location>
        <begin position="80"/>
        <end position="92"/>
    </location>
</feature>